<evidence type="ECO:0000313" key="3">
    <source>
        <dbReference type="Proteomes" id="UP000006727"/>
    </source>
</evidence>
<evidence type="ECO:0000313" key="2">
    <source>
        <dbReference type="EnsemblPlants" id="Pp3c9_6490V3.1"/>
    </source>
</evidence>
<evidence type="ECO:0000313" key="1">
    <source>
        <dbReference type="EMBL" id="PNR47903.1"/>
    </source>
</evidence>
<reference evidence="1 3" key="2">
    <citation type="journal article" date="2018" name="Plant J.">
        <title>The Physcomitrella patens chromosome-scale assembly reveals moss genome structure and evolution.</title>
        <authorList>
            <person name="Lang D."/>
            <person name="Ullrich K.K."/>
            <person name="Murat F."/>
            <person name="Fuchs J."/>
            <person name="Jenkins J."/>
            <person name="Haas F.B."/>
            <person name="Piednoel M."/>
            <person name="Gundlach H."/>
            <person name="Van Bel M."/>
            <person name="Meyberg R."/>
            <person name="Vives C."/>
            <person name="Morata J."/>
            <person name="Symeonidi A."/>
            <person name="Hiss M."/>
            <person name="Muchero W."/>
            <person name="Kamisugi Y."/>
            <person name="Saleh O."/>
            <person name="Blanc G."/>
            <person name="Decker E.L."/>
            <person name="van Gessel N."/>
            <person name="Grimwood J."/>
            <person name="Hayes R.D."/>
            <person name="Graham S.W."/>
            <person name="Gunter L.E."/>
            <person name="McDaniel S.F."/>
            <person name="Hoernstein S.N.W."/>
            <person name="Larsson A."/>
            <person name="Li F.W."/>
            <person name="Perroud P.F."/>
            <person name="Phillips J."/>
            <person name="Ranjan P."/>
            <person name="Rokshar D.S."/>
            <person name="Rothfels C.J."/>
            <person name="Schneider L."/>
            <person name="Shu S."/>
            <person name="Stevenson D.W."/>
            <person name="Thummler F."/>
            <person name="Tillich M."/>
            <person name="Villarreal Aguilar J.C."/>
            <person name="Widiez T."/>
            <person name="Wong G.K."/>
            <person name="Wymore A."/>
            <person name="Zhang Y."/>
            <person name="Zimmer A.D."/>
            <person name="Quatrano R.S."/>
            <person name="Mayer K.F.X."/>
            <person name="Goodstein D."/>
            <person name="Casacuberta J.M."/>
            <person name="Vandepoele K."/>
            <person name="Reski R."/>
            <person name="Cuming A.C."/>
            <person name="Tuskan G.A."/>
            <person name="Maumus F."/>
            <person name="Salse J."/>
            <person name="Schmutz J."/>
            <person name="Rensing S.A."/>
        </authorList>
    </citation>
    <scope>NUCLEOTIDE SEQUENCE [LARGE SCALE GENOMIC DNA]</scope>
    <source>
        <strain evidence="2 3">cv. Gransden 2004</strain>
    </source>
</reference>
<sequence length="24" mass="2551">MDLAVELGNGVSRAFEALTLAFIL</sequence>
<keyword evidence="3" id="KW-1185">Reference proteome</keyword>
<protein>
    <submittedName>
        <fullName evidence="1 2">Uncharacterized protein</fullName>
    </submittedName>
</protein>
<organism evidence="1">
    <name type="scientific">Physcomitrium patens</name>
    <name type="common">Spreading-leaved earth moss</name>
    <name type="synonym">Physcomitrella patens</name>
    <dbReference type="NCBI Taxonomy" id="3218"/>
    <lineage>
        <taxon>Eukaryota</taxon>
        <taxon>Viridiplantae</taxon>
        <taxon>Streptophyta</taxon>
        <taxon>Embryophyta</taxon>
        <taxon>Bryophyta</taxon>
        <taxon>Bryophytina</taxon>
        <taxon>Bryopsida</taxon>
        <taxon>Funariidae</taxon>
        <taxon>Funariales</taxon>
        <taxon>Funariaceae</taxon>
        <taxon>Physcomitrium</taxon>
    </lineage>
</organism>
<reference evidence="2" key="3">
    <citation type="submission" date="2020-12" db="UniProtKB">
        <authorList>
            <consortium name="EnsemblPlants"/>
        </authorList>
    </citation>
    <scope>IDENTIFICATION</scope>
</reference>
<name>A0A2K1K2A7_PHYPA</name>
<dbReference type="EMBL" id="ABEU02000009">
    <property type="protein sequence ID" value="PNR47903.1"/>
    <property type="molecule type" value="Genomic_DNA"/>
</dbReference>
<accession>A0A2K1K2A7</accession>
<dbReference type="InParanoid" id="A0A2K1K2A7"/>
<proteinExistence type="predicted"/>
<gene>
    <name evidence="1" type="ORF">PHYPA_012376</name>
</gene>
<reference evidence="1 3" key="1">
    <citation type="journal article" date="2008" name="Science">
        <title>The Physcomitrella genome reveals evolutionary insights into the conquest of land by plants.</title>
        <authorList>
            <person name="Rensing S."/>
            <person name="Lang D."/>
            <person name="Zimmer A."/>
            <person name="Terry A."/>
            <person name="Salamov A."/>
            <person name="Shapiro H."/>
            <person name="Nishiyama T."/>
            <person name="Perroud P.-F."/>
            <person name="Lindquist E."/>
            <person name="Kamisugi Y."/>
            <person name="Tanahashi T."/>
            <person name="Sakakibara K."/>
            <person name="Fujita T."/>
            <person name="Oishi K."/>
            <person name="Shin-I T."/>
            <person name="Kuroki Y."/>
            <person name="Toyoda A."/>
            <person name="Suzuki Y."/>
            <person name="Hashimoto A."/>
            <person name="Yamaguchi K."/>
            <person name="Sugano A."/>
            <person name="Kohara Y."/>
            <person name="Fujiyama A."/>
            <person name="Anterola A."/>
            <person name="Aoki S."/>
            <person name="Ashton N."/>
            <person name="Barbazuk W.B."/>
            <person name="Barker E."/>
            <person name="Bennetzen J."/>
            <person name="Bezanilla M."/>
            <person name="Blankenship R."/>
            <person name="Cho S.H."/>
            <person name="Dutcher S."/>
            <person name="Estelle M."/>
            <person name="Fawcett J.A."/>
            <person name="Gundlach H."/>
            <person name="Hanada K."/>
            <person name="Heyl A."/>
            <person name="Hicks K.A."/>
            <person name="Hugh J."/>
            <person name="Lohr M."/>
            <person name="Mayer K."/>
            <person name="Melkozernov A."/>
            <person name="Murata T."/>
            <person name="Nelson D."/>
            <person name="Pils B."/>
            <person name="Prigge M."/>
            <person name="Reiss B."/>
            <person name="Renner T."/>
            <person name="Rombauts S."/>
            <person name="Rushton P."/>
            <person name="Sanderfoot A."/>
            <person name="Schween G."/>
            <person name="Shiu S.-H."/>
            <person name="Stueber K."/>
            <person name="Theodoulou F.L."/>
            <person name="Tu H."/>
            <person name="Van de Peer Y."/>
            <person name="Verrier P.J."/>
            <person name="Waters E."/>
            <person name="Wood A."/>
            <person name="Yang L."/>
            <person name="Cove D."/>
            <person name="Cuming A."/>
            <person name="Hasebe M."/>
            <person name="Lucas S."/>
            <person name="Mishler D.B."/>
            <person name="Reski R."/>
            <person name="Grigoriev I."/>
            <person name="Quatrano R.S."/>
            <person name="Boore J.L."/>
        </authorList>
    </citation>
    <scope>NUCLEOTIDE SEQUENCE [LARGE SCALE GENOMIC DNA]</scope>
    <source>
        <strain evidence="2 3">cv. Gransden 2004</strain>
    </source>
</reference>
<dbReference type="AlphaFoldDB" id="A0A2K1K2A7"/>
<dbReference type="Proteomes" id="UP000006727">
    <property type="component" value="Chromosome 9"/>
</dbReference>
<dbReference type="Gramene" id="Pp3c9_6490V3.1">
    <property type="protein sequence ID" value="Pp3c9_6490V3.1"/>
    <property type="gene ID" value="Pp3c9_6490"/>
</dbReference>
<dbReference type="EnsemblPlants" id="Pp3c9_6490V3.1">
    <property type="protein sequence ID" value="Pp3c9_6490V3.1"/>
    <property type="gene ID" value="Pp3c9_6490"/>
</dbReference>
<dbReference type="PaxDb" id="3218-PP1S220_94V6.1"/>